<proteinExistence type="predicted"/>
<dbReference type="EMBL" id="BPLR01003881">
    <property type="protein sequence ID" value="GIX89698.1"/>
    <property type="molecule type" value="Genomic_DNA"/>
</dbReference>
<sequence length="91" mass="10333">MGKKKSRGWLKYRQECYLGICLDIRIIVKDVNGKLHASSFTANAQEMWQPTLTQAALQRCSHGFILLMCQPSSYGFTMMMGQLSSQGGWRL</sequence>
<organism evidence="1 2">
    <name type="scientific">Caerostris extrusa</name>
    <name type="common">Bark spider</name>
    <name type="synonym">Caerostris bankana</name>
    <dbReference type="NCBI Taxonomy" id="172846"/>
    <lineage>
        <taxon>Eukaryota</taxon>
        <taxon>Metazoa</taxon>
        <taxon>Ecdysozoa</taxon>
        <taxon>Arthropoda</taxon>
        <taxon>Chelicerata</taxon>
        <taxon>Arachnida</taxon>
        <taxon>Araneae</taxon>
        <taxon>Araneomorphae</taxon>
        <taxon>Entelegynae</taxon>
        <taxon>Araneoidea</taxon>
        <taxon>Araneidae</taxon>
        <taxon>Caerostris</taxon>
    </lineage>
</organism>
<gene>
    <name evidence="1" type="ORF">CEXT_479661</name>
</gene>
<dbReference type="AlphaFoldDB" id="A0AAV4NY64"/>
<comment type="caution">
    <text evidence="1">The sequence shown here is derived from an EMBL/GenBank/DDBJ whole genome shotgun (WGS) entry which is preliminary data.</text>
</comment>
<name>A0AAV4NY64_CAEEX</name>
<evidence type="ECO:0000313" key="2">
    <source>
        <dbReference type="Proteomes" id="UP001054945"/>
    </source>
</evidence>
<reference evidence="1 2" key="1">
    <citation type="submission" date="2021-06" db="EMBL/GenBank/DDBJ databases">
        <title>Caerostris extrusa draft genome.</title>
        <authorList>
            <person name="Kono N."/>
            <person name="Arakawa K."/>
        </authorList>
    </citation>
    <scope>NUCLEOTIDE SEQUENCE [LARGE SCALE GENOMIC DNA]</scope>
</reference>
<dbReference type="Proteomes" id="UP001054945">
    <property type="component" value="Unassembled WGS sequence"/>
</dbReference>
<accession>A0AAV4NY64</accession>
<protein>
    <submittedName>
        <fullName evidence="1">Uncharacterized protein</fullName>
    </submittedName>
</protein>
<keyword evidence="2" id="KW-1185">Reference proteome</keyword>
<evidence type="ECO:0000313" key="1">
    <source>
        <dbReference type="EMBL" id="GIX89698.1"/>
    </source>
</evidence>